<evidence type="ECO:0000256" key="4">
    <source>
        <dbReference type="SAM" id="MobiDB-lite"/>
    </source>
</evidence>
<organism evidence="5 6">
    <name type="scientific">Coccomyxa viridis</name>
    <dbReference type="NCBI Taxonomy" id="1274662"/>
    <lineage>
        <taxon>Eukaryota</taxon>
        <taxon>Viridiplantae</taxon>
        <taxon>Chlorophyta</taxon>
        <taxon>core chlorophytes</taxon>
        <taxon>Trebouxiophyceae</taxon>
        <taxon>Trebouxiophyceae incertae sedis</taxon>
        <taxon>Coccomyxaceae</taxon>
        <taxon>Coccomyxa</taxon>
    </lineage>
</organism>
<dbReference type="EMBL" id="CAXHTA020000011">
    <property type="protein sequence ID" value="CAL5224752.1"/>
    <property type="molecule type" value="Genomic_DNA"/>
</dbReference>
<evidence type="ECO:0000256" key="3">
    <source>
        <dbReference type="ARBA" id="ARBA00022483"/>
    </source>
</evidence>
<dbReference type="Pfam" id="PF08700">
    <property type="entry name" value="VPS51_Exo84_N"/>
    <property type="match status" value="1"/>
</dbReference>
<feature type="compositionally biased region" description="Low complexity" evidence="4">
    <location>
        <begin position="30"/>
        <end position="47"/>
    </location>
</feature>
<dbReference type="PANTHER" id="PTHR21426">
    <property type="entry name" value="EXOCYST COMPLEX COMPONENT 8"/>
    <property type="match status" value="1"/>
</dbReference>
<proteinExistence type="inferred from homology"/>
<dbReference type="PANTHER" id="PTHR21426:SF12">
    <property type="entry name" value="EXOCYST COMPLEX COMPONENT 8"/>
    <property type="match status" value="1"/>
</dbReference>
<feature type="region of interest" description="Disordered" evidence="4">
    <location>
        <begin position="1"/>
        <end position="105"/>
    </location>
</feature>
<comment type="similarity">
    <text evidence="1">Belongs to the EXO84 family.</text>
</comment>
<evidence type="ECO:0000256" key="1">
    <source>
        <dbReference type="ARBA" id="ARBA00007210"/>
    </source>
</evidence>
<keyword evidence="3" id="KW-0268">Exocytosis</keyword>
<evidence type="ECO:0000313" key="6">
    <source>
        <dbReference type="Proteomes" id="UP001497392"/>
    </source>
</evidence>
<comment type="caution">
    <text evidence="5">The sequence shown here is derived from an EMBL/GenBank/DDBJ whole genome shotgun (WGS) entry which is preliminary data.</text>
</comment>
<gene>
    <name evidence="5" type="primary">g7487</name>
    <name evidence="5" type="ORF">VP750_LOCUS6411</name>
</gene>
<evidence type="ECO:0000313" key="5">
    <source>
        <dbReference type="EMBL" id="CAL5224752.1"/>
    </source>
</evidence>
<evidence type="ECO:0000256" key="2">
    <source>
        <dbReference type="ARBA" id="ARBA00022448"/>
    </source>
</evidence>
<keyword evidence="2" id="KW-0813">Transport</keyword>
<accession>A0ABP1G2P5</accession>
<keyword evidence="6" id="KW-1185">Reference proteome</keyword>
<dbReference type="InterPro" id="IPR033961">
    <property type="entry name" value="Exo84"/>
</dbReference>
<dbReference type="SUPFAM" id="SSF74788">
    <property type="entry name" value="Cullin repeat-like"/>
    <property type="match status" value="1"/>
</dbReference>
<dbReference type="Proteomes" id="UP001497392">
    <property type="component" value="Unassembled WGS sequence"/>
</dbReference>
<protein>
    <submittedName>
        <fullName evidence="5">G7487 protein</fullName>
    </submittedName>
</protein>
<feature type="compositionally biased region" description="Polar residues" evidence="4">
    <location>
        <begin position="89"/>
        <end position="100"/>
    </location>
</feature>
<sequence length="643" mass="68533">MRPQSPYTPERPAKHTRTVSAASKTVTFADDSSVGSSHQDSQSQTSSPAESVVKKGKKTPAGKLNALFRRSSSKPVAQAETPPRKSSQHSRSFSASTHTAPSGRAGIRIGGLEAFEDGGFDLRNDLSSLTEKGIDVLRTDLAALDIECAEELRKAVHGNYIPFITASQGVSHLDTEMGTLRNLLTNSAVLVNALKEVAQPSIKPTAAQPKLDGSAPGARTDVDWAQTTDGLRWSDALDEVDTTIAERRPLDALQALRRIEKMVARPPVGQGDPLDTARIAQEARAERQTAEVEERQNKLASLAESALTEAASGHMPADGSANELCVTAGVLSSVAGSPHAAHKLLSAYSGRLRSAQQRLLKPQNAGGSDADGTESAGALAQGTFQTLARAADDMGAVFADDPPELSSLLLTWALQETQRCALLIKRHALSPFAAPAGLASTVQCCSLALLHCRALQASHNLALGPTLLRELWPACDQVLERRLIRIAEEIKTAVTAEVDRIAAAGMPASTKTGWAQLTEAFPTADQLLDEIQAIIQILQPLAGPKVGEAVRKTVNELFGVFAQSMSAAFQKFMRPDGTFPPRLAPAAEPAMETAASLVEQFLPELMSALEEECGENLDMAELMRHIDSLAQELGMQRAEPPEE</sequence>
<reference evidence="5 6" key="1">
    <citation type="submission" date="2024-06" db="EMBL/GenBank/DDBJ databases">
        <authorList>
            <person name="Kraege A."/>
            <person name="Thomma B."/>
        </authorList>
    </citation>
    <scope>NUCLEOTIDE SEQUENCE [LARGE SCALE GENOMIC DNA]</scope>
</reference>
<dbReference type="InterPro" id="IPR016159">
    <property type="entry name" value="Cullin_repeat-like_dom_sf"/>
</dbReference>
<name>A0ABP1G2P5_9CHLO</name>